<organism evidence="1 2">
    <name type="scientific">Hydnum rufescens UP504</name>
    <dbReference type="NCBI Taxonomy" id="1448309"/>
    <lineage>
        <taxon>Eukaryota</taxon>
        <taxon>Fungi</taxon>
        <taxon>Dikarya</taxon>
        <taxon>Basidiomycota</taxon>
        <taxon>Agaricomycotina</taxon>
        <taxon>Agaricomycetes</taxon>
        <taxon>Cantharellales</taxon>
        <taxon>Hydnaceae</taxon>
        <taxon>Hydnum</taxon>
    </lineage>
</organism>
<dbReference type="Proteomes" id="UP000886523">
    <property type="component" value="Unassembled WGS sequence"/>
</dbReference>
<proteinExistence type="predicted"/>
<dbReference type="EMBL" id="MU128948">
    <property type="protein sequence ID" value="KAF9515591.1"/>
    <property type="molecule type" value="Genomic_DNA"/>
</dbReference>
<gene>
    <name evidence="1" type="ORF">BS47DRAFT_769601</name>
</gene>
<protein>
    <submittedName>
        <fullName evidence="1">Uncharacterized protein</fullName>
    </submittedName>
</protein>
<evidence type="ECO:0000313" key="2">
    <source>
        <dbReference type="Proteomes" id="UP000886523"/>
    </source>
</evidence>
<name>A0A9P6B0U1_9AGAM</name>
<comment type="caution">
    <text evidence="1">The sequence shown here is derived from an EMBL/GenBank/DDBJ whole genome shotgun (WGS) entry which is preliminary data.</text>
</comment>
<evidence type="ECO:0000313" key="1">
    <source>
        <dbReference type="EMBL" id="KAF9515591.1"/>
    </source>
</evidence>
<reference evidence="1" key="1">
    <citation type="journal article" date="2020" name="Nat. Commun.">
        <title>Large-scale genome sequencing of mycorrhizal fungi provides insights into the early evolution of symbiotic traits.</title>
        <authorList>
            <person name="Miyauchi S."/>
            <person name="Kiss E."/>
            <person name="Kuo A."/>
            <person name="Drula E."/>
            <person name="Kohler A."/>
            <person name="Sanchez-Garcia M."/>
            <person name="Morin E."/>
            <person name="Andreopoulos B."/>
            <person name="Barry K.W."/>
            <person name="Bonito G."/>
            <person name="Buee M."/>
            <person name="Carver A."/>
            <person name="Chen C."/>
            <person name="Cichocki N."/>
            <person name="Clum A."/>
            <person name="Culley D."/>
            <person name="Crous P.W."/>
            <person name="Fauchery L."/>
            <person name="Girlanda M."/>
            <person name="Hayes R.D."/>
            <person name="Keri Z."/>
            <person name="LaButti K."/>
            <person name="Lipzen A."/>
            <person name="Lombard V."/>
            <person name="Magnuson J."/>
            <person name="Maillard F."/>
            <person name="Murat C."/>
            <person name="Nolan M."/>
            <person name="Ohm R.A."/>
            <person name="Pangilinan J."/>
            <person name="Pereira M.F."/>
            <person name="Perotto S."/>
            <person name="Peter M."/>
            <person name="Pfister S."/>
            <person name="Riley R."/>
            <person name="Sitrit Y."/>
            <person name="Stielow J.B."/>
            <person name="Szollosi G."/>
            <person name="Zifcakova L."/>
            <person name="Stursova M."/>
            <person name="Spatafora J.W."/>
            <person name="Tedersoo L."/>
            <person name="Vaario L.M."/>
            <person name="Yamada A."/>
            <person name="Yan M."/>
            <person name="Wang P."/>
            <person name="Xu J."/>
            <person name="Bruns T."/>
            <person name="Baldrian P."/>
            <person name="Vilgalys R."/>
            <person name="Dunand C."/>
            <person name="Henrissat B."/>
            <person name="Grigoriev I.V."/>
            <person name="Hibbett D."/>
            <person name="Nagy L.G."/>
            <person name="Martin F.M."/>
        </authorList>
    </citation>
    <scope>NUCLEOTIDE SEQUENCE</scope>
    <source>
        <strain evidence="1">UP504</strain>
    </source>
</reference>
<accession>A0A9P6B0U1</accession>
<keyword evidence="2" id="KW-1185">Reference proteome</keyword>
<sequence>MHMISTSPVPEDEITAVRVVQEKTQYCFKGFPPRPRQLEANGPSANTVVLRP</sequence>
<dbReference type="AlphaFoldDB" id="A0A9P6B0U1"/>